<protein>
    <submittedName>
        <fullName evidence="1">O-methyl transferase</fullName>
    </submittedName>
</protein>
<dbReference type="Proteomes" id="UP000050523">
    <property type="component" value="Unassembled WGS sequence"/>
</dbReference>
<name>A0AA40TV55_9PSED</name>
<gene>
    <name evidence="1" type="ORF">ALO43_200017</name>
</gene>
<dbReference type="GO" id="GO:0016740">
    <property type="term" value="F:transferase activity"/>
    <property type="evidence" value="ECO:0007669"/>
    <property type="project" value="UniProtKB-KW"/>
</dbReference>
<reference evidence="1 2" key="1">
    <citation type="submission" date="2015-09" db="EMBL/GenBank/DDBJ databases">
        <title>Genome announcement of multiple Pseudomonas syringae strains.</title>
        <authorList>
            <person name="Thakur S."/>
            <person name="Wang P.W."/>
            <person name="Gong Y."/>
            <person name="Weir B.S."/>
            <person name="Guttman D.S."/>
        </authorList>
    </citation>
    <scope>NUCLEOTIDE SEQUENCE [LARGE SCALE GENOMIC DNA]</scope>
    <source>
        <strain evidence="1 2">ICMP9151</strain>
    </source>
</reference>
<dbReference type="AlphaFoldDB" id="A0AA40TV55"/>
<sequence length="104" mass="11658">MTSIFVLVPRTVKDRPPQRGATGYICLTYPSTKAALRCLPFPAVHDWPAFSACNRSMASFSARRDVVANALPFMTFGVNLYVVHSPVQRKMSAIYDYYHGPRTT</sequence>
<proteinExistence type="predicted"/>
<accession>A0AA40TV55</accession>
<keyword evidence="1" id="KW-0808">Transferase</keyword>
<comment type="caution">
    <text evidence="1">The sequence shown here is derived from an EMBL/GenBank/DDBJ whole genome shotgun (WGS) entry which is preliminary data.</text>
</comment>
<evidence type="ECO:0000313" key="1">
    <source>
        <dbReference type="EMBL" id="KPZ01202.1"/>
    </source>
</evidence>
<evidence type="ECO:0000313" key="2">
    <source>
        <dbReference type="Proteomes" id="UP000050523"/>
    </source>
</evidence>
<organism evidence="1 2">
    <name type="scientific">Pseudomonas tremae</name>
    <dbReference type="NCBI Taxonomy" id="200454"/>
    <lineage>
        <taxon>Bacteria</taxon>
        <taxon>Pseudomonadati</taxon>
        <taxon>Pseudomonadota</taxon>
        <taxon>Gammaproteobacteria</taxon>
        <taxon>Pseudomonadales</taxon>
        <taxon>Pseudomonadaceae</taxon>
        <taxon>Pseudomonas</taxon>
    </lineage>
</organism>
<dbReference type="EMBL" id="LJRO01000185">
    <property type="protein sequence ID" value="KPZ01202.1"/>
    <property type="molecule type" value="Genomic_DNA"/>
</dbReference>